<dbReference type="GO" id="GO:0061669">
    <property type="term" value="P:spontaneous neurotransmitter secretion"/>
    <property type="evidence" value="ECO:0007669"/>
    <property type="project" value="TreeGrafter"/>
</dbReference>
<name>A0A850X049_PIACA</name>
<sequence>VGEARNLIPMDPNGLSDPYVKLKLIPDPKNLSKQKTRTVKATLNPVWNEAFLFTLRPGDAERRLSVEVWDWDRTSRNDFMGAMSFGVAELLKGHVDGWFKLLNQEEGEYYNVPVADTDDCGLRPKFECLPVPPSAPSPYQFLPLSAPPVPPSAPSFPQCPLPPQVMLAERRGTSELFAIKILKKDVVVQDDDAACTLVERRVLALGPRPHFLTHLHSTFQTTDRLYFVMEYVTGGDLMYHIQQVGKFREPHA</sequence>
<dbReference type="Gene3D" id="2.60.40.150">
    <property type="entry name" value="C2 domain"/>
    <property type="match status" value="1"/>
</dbReference>
<dbReference type="PROSITE" id="PS50004">
    <property type="entry name" value="C2"/>
    <property type="match status" value="1"/>
</dbReference>
<dbReference type="GO" id="GO:0004674">
    <property type="term" value="F:protein serine/threonine kinase activity"/>
    <property type="evidence" value="ECO:0007669"/>
    <property type="project" value="UniProtKB-KW"/>
</dbReference>
<dbReference type="PANTHER" id="PTHR45729:SF9">
    <property type="entry name" value="DOUBLE C2-LIKE DOMAIN-CONTAINING PROTEIN BETA"/>
    <property type="match status" value="1"/>
</dbReference>
<dbReference type="InterPro" id="IPR000719">
    <property type="entry name" value="Prot_kinase_dom"/>
</dbReference>
<dbReference type="GO" id="GO:0046872">
    <property type="term" value="F:metal ion binding"/>
    <property type="evidence" value="ECO:0007669"/>
    <property type="project" value="UniProtKB-KW"/>
</dbReference>
<evidence type="ECO:0000259" key="8">
    <source>
        <dbReference type="PROSITE" id="PS50011"/>
    </source>
</evidence>
<evidence type="ECO:0000256" key="1">
    <source>
        <dbReference type="ARBA" id="ARBA00022527"/>
    </source>
</evidence>
<keyword evidence="5 9" id="KW-0418">Kinase</keyword>
<dbReference type="PANTHER" id="PTHR45729">
    <property type="entry name" value="RABPHILIN, ISOFORM A"/>
    <property type="match status" value="1"/>
</dbReference>
<evidence type="ECO:0000313" key="10">
    <source>
        <dbReference type="Proteomes" id="UP000653271"/>
    </source>
</evidence>
<feature type="domain" description="C2" evidence="7">
    <location>
        <begin position="1"/>
        <end position="99"/>
    </location>
</feature>
<dbReference type="GO" id="GO:0005524">
    <property type="term" value="F:ATP binding"/>
    <property type="evidence" value="ECO:0007669"/>
    <property type="project" value="UniProtKB-KW"/>
</dbReference>
<gene>
    <name evidence="9" type="primary">Prkcg_1</name>
    <name evidence="9" type="ORF">PIACAY_R12461</name>
</gene>
<dbReference type="GO" id="GO:0098793">
    <property type="term" value="C:presynapse"/>
    <property type="evidence" value="ECO:0007669"/>
    <property type="project" value="GOC"/>
</dbReference>
<dbReference type="InterPro" id="IPR035892">
    <property type="entry name" value="C2_domain_sf"/>
</dbReference>
<evidence type="ECO:0000256" key="3">
    <source>
        <dbReference type="ARBA" id="ARBA00022723"/>
    </source>
</evidence>
<organism evidence="9 10">
    <name type="scientific">Piaya cayana</name>
    <name type="common">Common squirrel cuckoo</name>
    <dbReference type="NCBI Taxonomy" id="33601"/>
    <lineage>
        <taxon>Eukaryota</taxon>
        <taxon>Metazoa</taxon>
        <taxon>Chordata</taxon>
        <taxon>Craniata</taxon>
        <taxon>Vertebrata</taxon>
        <taxon>Euteleostomi</taxon>
        <taxon>Archelosauria</taxon>
        <taxon>Archosauria</taxon>
        <taxon>Dinosauria</taxon>
        <taxon>Saurischia</taxon>
        <taxon>Theropoda</taxon>
        <taxon>Coelurosauria</taxon>
        <taxon>Aves</taxon>
        <taxon>Neognathae</taxon>
        <taxon>Neoaves</taxon>
        <taxon>Otidimorphae</taxon>
        <taxon>Cuculiformes</taxon>
        <taxon>Coccyzidae</taxon>
        <taxon>Piaya</taxon>
    </lineage>
</organism>
<dbReference type="Pfam" id="PF00069">
    <property type="entry name" value="Pkinase"/>
    <property type="match status" value="1"/>
</dbReference>
<proteinExistence type="predicted"/>
<protein>
    <submittedName>
        <fullName evidence="9">KPCG kinase</fullName>
    </submittedName>
</protein>
<dbReference type="OrthoDB" id="63267at2759"/>
<comment type="caution">
    <text evidence="9">The sequence shown here is derived from an EMBL/GenBank/DDBJ whole genome shotgun (WGS) entry which is preliminary data.</text>
</comment>
<dbReference type="FunFam" id="3.30.200.20:FF:000103">
    <property type="entry name" value="Protein kinase C"/>
    <property type="match status" value="1"/>
</dbReference>
<dbReference type="Gene3D" id="3.30.200.20">
    <property type="entry name" value="Phosphorylase Kinase, domain 1"/>
    <property type="match status" value="1"/>
</dbReference>
<keyword evidence="4" id="KW-0547">Nucleotide-binding</keyword>
<dbReference type="GO" id="GO:0017158">
    <property type="term" value="P:regulation of calcium ion-dependent exocytosis"/>
    <property type="evidence" value="ECO:0007669"/>
    <property type="project" value="TreeGrafter"/>
</dbReference>
<feature type="non-terminal residue" evidence="9">
    <location>
        <position position="1"/>
    </location>
</feature>
<reference evidence="9" key="1">
    <citation type="submission" date="2019-09" db="EMBL/GenBank/DDBJ databases">
        <title>Bird 10,000 Genomes (B10K) Project - Family phase.</title>
        <authorList>
            <person name="Zhang G."/>
        </authorList>
    </citation>
    <scope>NUCLEOTIDE SEQUENCE</scope>
    <source>
        <strain evidence="9">B10K-DU-008-47</strain>
        <tissue evidence="9">Mixed tissue sample</tissue>
    </source>
</reference>
<dbReference type="GO" id="GO:0006887">
    <property type="term" value="P:exocytosis"/>
    <property type="evidence" value="ECO:0007669"/>
    <property type="project" value="TreeGrafter"/>
</dbReference>
<keyword evidence="10" id="KW-1185">Reference proteome</keyword>
<dbReference type="InterPro" id="IPR011009">
    <property type="entry name" value="Kinase-like_dom_sf"/>
</dbReference>
<dbReference type="Pfam" id="PF00168">
    <property type="entry name" value="C2"/>
    <property type="match status" value="1"/>
</dbReference>
<evidence type="ECO:0000256" key="2">
    <source>
        <dbReference type="ARBA" id="ARBA00022679"/>
    </source>
</evidence>
<keyword evidence="1" id="KW-0723">Serine/threonine-protein kinase</keyword>
<accession>A0A850X049</accession>
<feature type="non-terminal residue" evidence="9">
    <location>
        <position position="252"/>
    </location>
</feature>
<dbReference type="CDD" id="cd04026">
    <property type="entry name" value="C2_PKC_alpha_gamma"/>
    <property type="match status" value="1"/>
</dbReference>
<evidence type="ECO:0000256" key="6">
    <source>
        <dbReference type="ARBA" id="ARBA00022840"/>
    </source>
</evidence>
<evidence type="ECO:0000256" key="5">
    <source>
        <dbReference type="ARBA" id="ARBA00022777"/>
    </source>
</evidence>
<keyword evidence="6" id="KW-0067">ATP-binding</keyword>
<dbReference type="SMART" id="SM00239">
    <property type="entry name" value="C2"/>
    <property type="match status" value="1"/>
</dbReference>
<dbReference type="Proteomes" id="UP000653271">
    <property type="component" value="Unassembled WGS sequence"/>
</dbReference>
<keyword evidence="2" id="KW-0808">Transferase</keyword>
<dbReference type="EMBL" id="WAAB01008817">
    <property type="protein sequence ID" value="NWH73685.1"/>
    <property type="molecule type" value="Genomic_DNA"/>
</dbReference>
<dbReference type="PROSITE" id="PS50011">
    <property type="entry name" value="PROTEIN_KINASE_DOM"/>
    <property type="match status" value="1"/>
</dbReference>
<evidence type="ECO:0000256" key="4">
    <source>
        <dbReference type="ARBA" id="ARBA00022741"/>
    </source>
</evidence>
<dbReference type="PRINTS" id="PR00360">
    <property type="entry name" value="C2DOMAIN"/>
</dbReference>
<keyword evidence="3" id="KW-0479">Metal-binding</keyword>
<feature type="domain" description="Protein kinase" evidence="8">
    <location>
        <begin position="74"/>
        <end position="252"/>
    </location>
</feature>
<dbReference type="AlphaFoldDB" id="A0A850X049"/>
<dbReference type="InterPro" id="IPR043566">
    <property type="entry name" value="Rabphilin/DOC2/Noc2"/>
</dbReference>
<dbReference type="InterPro" id="IPR000008">
    <property type="entry name" value="C2_dom"/>
</dbReference>
<evidence type="ECO:0000313" key="9">
    <source>
        <dbReference type="EMBL" id="NWH73685.1"/>
    </source>
</evidence>
<dbReference type="SUPFAM" id="SSF49562">
    <property type="entry name" value="C2 domain (Calcium/lipid-binding domain, CaLB)"/>
    <property type="match status" value="1"/>
</dbReference>
<dbReference type="SUPFAM" id="SSF56112">
    <property type="entry name" value="Protein kinase-like (PK-like)"/>
    <property type="match status" value="1"/>
</dbReference>
<evidence type="ECO:0000259" key="7">
    <source>
        <dbReference type="PROSITE" id="PS50004"/>
    </source>
</evidence>